<organism evidence="1 2">
    <name type="scientific">Mesonia oceanica</name>
    <dbReference type="NCBI Taxonomy" id="2687242"/>
    <lineage>
        <taxon>Bacteria</taxon>
        <taxon>Pseudomonadati</taxon>
        <taxon>Bacteroidota</taxon>
        <taxon>Flavobacteriia</taxon>
        <taxon>Flavobacteriales</taxon>
        <taxon>Flavobacteriaceae</taxon>
        <taxon>Mesonia</taxon>
    </lineage>
</organism>
<gene>
    <name evidence="1" type="ORF">FVB9532_00968</name>
</gene>
<keyword evidence="2" id="KW-1185">Reference proteome</keyword>
<evidence type="ECO:0000313" key="2">
    <source>
        <dbReference type="Proteomes" id="UP000356253"/>
    </source>
</evidence>
<sequence>MTTLYQKNKPIWSYILLFSFSILFYSCEDVIEVDVKPGDNRLVIDAEILWNTENSGNTQHIYLSRLTNYYETETTKVSNAEVQVSNTNGDVFTFIETEEAGTYQCNDFIPELGASYQLEVLVDNEVYTASETLVSTPEIIRIEQGAEGGLTEDQYEVIFYFNDPIEEENYYLEDFKADFLIYPEYGISKDEFFNGNEIDFSFSDEDLEVGDTVDTRFRGISAQFYHYMSLILESYGANPFGTPPANIRGNIINETNEDNYALGYFRLSQVREFSYTIEE</sequence>
<accession>A0AC61Y5D1</accession>
<dbReference type="Proteomes" id="UP000356253">
    <property type="component" value="Unassembled WGS sequence"/>
</dbReference>
<name>A0AC61Y5D1_9FLAO</name>
<reference evidence="1" key="1">
    <citation type="submission" date="2019-09" db="EMBL/GenBank/DDBJ databases">
        <authorList>
            <person name="Rodrigo-Torres L."/>
            <person name="Arahal R. D."/>
            <person name="Lucena T."/>
        </authorList>
    </citation>
    <scope>NUCLEOTIDE SEQUENCE</scope>
    <source>
        <strain evidence="1">ISS653</strain>
    </source>
</reference>
<proteinExistence type="predicted"/>
<protein>
    <submittedName>
        <fullName evidence="1">Uncharacterized protein</fullName>
    </submittedName>
</protein>
<comment type="caution">
    <text evidence="1">The sequence shown here is derived from an EMBL/GenBank/DDBJ whole genome shotgun (WGS) entry which is preliminary data.</text>
</comment>
<evidence type="ECO:0000313" key="1">
    <source>
        <dbReference type="EMBL" id="VVU99711.1"/>
    </source>
</evidence>
<dbReference type="EMBL" id="CABVMM010000003">
    <property type="protein sequence ID" value="VVU99711.1"/>
    <property type="molecule type" value="Genomic_DNA"/>
</dbReference>